<evidence type="ECO:0000313" key="1">
    <source>
        <dbReference type="EnsemblMetazoa" id="CJA41262.1"/>
    </source>
</evidence>
<protein>
    <submittedName>
        <fullName evidence="1">Uncharacterized protein</fullName>
    </submittedName>
</protein>
<accession>A0A8R1IUK3</accession>
<dbReference type="Proteomes" id="UP000005237">
    <property type="component" value="Unassembled WGS sequence"/>
</dbReference>
<organism evidence="1 2">
    <name type="scientific">Caenorhabditis japonica</name>
    <dbReference type="NCBI Taxonomy" id="281687"/>
    <lineage>
        <taxon>Eukaryota</taxon>
        <taxon>Metazoa</taxon>
        <taxon>Ecdysozoa</taxon>
        <taxon>Nematoda</taxon>
        <taxon>Chromadorea</taxon>
        <taxon>Rhabditida</taxon>
        <taxon>Rhabditina</taxon>
        <taxon>Rhabditomorpha</taxon>
        <taxon>Rhabditoidea</taxon>
        <taxon>Rhabditidae</taxon>
        <taxon>Peloderinae</taxon>
        <taxon>Caenorhabditis</taxon>
    </lineage>
</organism>
<keyword evidence="2" id="KW-1185">Reference proteome</keyword>
<evidence type="ECO:0000313" key="2">
    <source>
        <dbReference type="Proteomes" id="UP000005237"/>
    </source>
</evidence>
<name>A0A8R1IUK3_CAEJA</name>
<dbReference type="EnsemblMetazoa" id="CJA41262.1">
    <property type="protein sequence ID" value="CJA41262.1"/>
    <property type="gene ID" value="WBGene00217110"/>
</dbReference>
<sequence>MNHQNDDGINVTFLLFLLDSRLSTASECR</sequence>
<dbReference type="AlphaFoldDB" id="A0A8R1IUK3"/>
<reference evidence="1" key="2">
    <citation type="submission" date="2022-06" db="UniProtKB">
        <authorList>
            <consortium name="EnsemblMetazoa"/>
        </authorList>
    </citation>
    <scope>IDENTIFICATION</scope>
    <source>
        <strain evidence="1">DF5081</strain>
    </source>
</reference>
<proteinExistence type="predicted"/>
<reference evidence="2" key="1">
    <citation type="submission" date="2010-08" db="EMBL/GenBank/DDBJ databases">
        <authorList>
            <consortium name="Caenorhabditis japonica Sequencing Consortium"/>
            <person name="Wilson R.K."/>
        </authorList>
    </citation>
    <scope>NUCLEOTIDE SEQUENCE [LARGE SCALE GENOMIC DNA]</scope>
    <source>
        <strain evidence="2">DF5081</strain>
    </source>
</reference>